<dbReference type="PANTHER" id="PTHR40663">
    <property type="match status" value="1"/>
</dbReference>
<protein>
    <submittedName>
        <fullName evidence="4">Transcriptional regulator</fullName>
    </submittedName>
</protein>
<gene>
    <name evidence="4" type="ORF">EGD98_02980</name>
</gene>
<dbReference type="Pfam" id="PF21476">
    <property type="entry name" value="PF0610-like_N"/>
    <property type="match status" value="1"/>
</dbReference>
<dbReference type="InterPro" id="IPR038767">
    <property type="entry name" value="PF0610-like"/>
</dbReference>
<dbReference type="InterPro" id="IPR057022">
    <property type="entry name" value="PF0610-like_Zn_ribbon_C"/>
</dbReference>
<sequence>MREASRTTRQRIADRLRDEPMAAGSIANDFEIPTSTALTHVEHIAKSLDATDEELLVAPPECNQCGFSDFDDLTNRPSRCPECKAESVAEPAYRIG</sequence>
<evidence type="ECO:0000256" key="1">
    <source>
        <dbReference type="SAM" id="MobiDB-lite"/>
    </source>
</evidence>
<dbReference type="SUPFAM" id="SSF46785">
    <property type="entry name" value="Winged helix' DNA-binding domain"/>
    <property type="match status" value="1"/>
</dbReference>
<keyword evidence="5" id="KW-1185">Reference proteome</keyword>
<dbReference type="PANTHER" id="PTHR40663:SF2">
    <property type="entry name" value="TRANSCRIPTIONAL REGULATOR"/>
    <property type="match status" value="1"/>
</dbReference>
<feature type="region of interest" description="Disordered" evidence="1">
    <location>
        <begin position="1"/>
        <end position="20"/>
    </location>
</feature>
<comment type="caution">
    <text evidence="4">The sequence shown here is derived from an EMBL/GenBank/DDBJ whole genome shotgun (WGS) entry which is preliminary data.</text>
</comment>
<dbReference type="AlphaFoldDB" id="A0A8J7YBZ4"/>
<proteinExistence type="predicted"/>
<dbReference type="InterPro" id="IPR036390">
    <property type="entry name" value="WH_DNA-bd_sf"/>
</dbReference>
<dbReference type="EMBL" id="RKLQ01000001">
    <property type="protein sequence ID" value="MBX0302632.1"/>
    <property type="molecule type" value="Genomic_DNA"/>
</dbReference>
<evidence type="ECO:0000313" key="5">
    <source>
        <dbReference type="Proteomes" id="UP000783863"/>
    </source>
</evidence>
<accession>A0A8J7YBZ4</accession>
<dbReference type="InterPro" id="IPR049159">
    <property type="entry name" value="PF0610-like_wHTH_N"/>
</dbReference>
<feature type="domain" description="PF0610-like winged HTH N-terminal" evidence="2">
    <location>
        <begin position="7"/>
        <end position="56"/>
    </location>
</feature>
<organism evidence="4 5">
    <name type="scientific">Haloarcula salinisoli</name>
    <dbReference type="NCBI Taxonomy" id="2487746"/>
    <lineage>
        <taxon>Archaea</taxon>
        <taxon>Methanobacteriati</taxon>
        <taxon>Methanobacteriota</taxon>
        <taxon>Stenosarchaea group</taxon>
        <taxon>Halobacteria</taxon>
        <taxon>Halobacteriales</taxon>
        <taxon>Haloarculaceae</taxon>
        <taxon>Haloarcula</taxon>
    </lineage>
</organism>
<reference evidence="4" key="1">
    <citation type="submission" date="2021-06" db="EMBL/GenBank/DDBJ databases">
        <title>Halomicroarcula sp. F24A a new haloarchaeum isolated from saline soil.</title>
        <authorList>
            <person name="Duran-Viseras A."/>
            <person name="Sanchez-Porro C."/>
            <person name="Ventosa A."/>
        </authorList>
    </citation>
    <scope>NUCLEOTIDE SEQUENCE</scope>
    <source>
        <strain evidence="4">F24A</strain>
    </source>
</reference>
<evidence type="ECO:0000259" key="3">
    <source>
        <dbReference type="Pfam" id="PF23470"/>
    </source>
</evidence>
<evidence type="ECO:0000259" key="2">
    <source>
        <dbReference type="Pfam" id="PF21476"/>
    </source>
</evidence>
<evidence type="ECO:0000313" key="4">
    <source>
        <dbReference type="EMBL" id="MBX0302632.1"/>
    </source>
</evidence>
<dbReference type="Proteomes" id="UP000783863">
    <property type="component" value="Unassembled WGS sequence"/>
</dbReference>
<name>A0A8J7YBZ4_9EURY</name>
<dbReference type="Pfam" id="PF23470">
    <property type="entry name" value="Zn_ribbon_PF0610"/>
    <property type="match status" value="1"/>
</dbReference>
<feature type="domain" description="PF0610-like rubredoxin-like zinc beta-ribbon C-terminal" evidence="3">
    <location>
        <begin position="59"/>
        <end position="95"/>
    </location>
</feature>
<dbReference type="RefSeq" id="WP_220586866.1">
    <property type="nucleotide sequence ID" value="NZ_RKLQ01000001.1"/>
</dbReference>